<organism evidence="1">
    <name type="scientific">Picea sitchensis</name>
    <name type="common">Sitka spruce</name>
    <name type="synonym">Pinus sitchensis</name>
    <dbReference type="NCBI Taxonomy" id="3332"/>
    <lineage>
        <taxon>Eukaryota</taxon>
        <taxon>Viridiplantae</taxon>
        <taxon>Streptophyta</taxon>
        <taxon>Embryophyta</taxon>
        <taxon>Tracheophyta</taxon>
        <taxon>Spermatophyta</taxon>
        <taxon>Pinopsida</taxon>
        <taxon>Pinidae</taxon>
        <taxon>Conifers I</taxon>
        <taxon>Pinales</taxon>
        <taxon>Pinaceae</taxon>
        <taxon>Picea</taxon>
    </lineage>
</organism>
<name>A0A6B9XWA9_PICSI</name>
<dbReference type="EMBL" id="MK697699">
    <property type="protein sequence ID" value="QHR90286.1"/>
    <property type="molecule type" value="Genomic_DNA"/>
</dbReference>
<protein>
    <submittedName>
        <fullName evidence="1">Uncharacterized protein</fullName>
    </submittedName>
</protein>
<evidence type="ECO:0000313" key="1">
    <source>
        <dbReference type="EMBL" id="QHR90286.1"/>
    </source>
</evidence>
<geneLocation type="mitochondrion" evidence="1"/>
<sequence>MQCGISLKTFFIPINLTAVSREVNHRASNFAKTAVTFIPPTLHHFAGTIQPQHRALARHQSDPSPAHSHPHNLQILFGSTLHFLEIRSPPYIFNSSSTLSNSR</sequence>
<proteinExistence type="predicted"/>
<dbReference type="AlphaFoldDB" id="A0A6B9XWA9"/>
<reference evidence="1" key="1">
    <citation type="submission" date="2019-03" db="EMBL/GenBank/DDBJ databases">
        <title>Largest Complete Mitochondrial Genome of a Gymnosperm, Sitka Spruce (Picea sitchensis), Indicates Complex Physical Structure.</title>
        <authorList>
            <person name="Jackman S.D."/>
            <person name="Coombe L."/>
            <person name="Warren R."/>
            <person name="Kirk H."/>
            <person name="Trinh E."/>
            <person name="McLeod T."/>
            <person name="Pleasance S."/>
            <person name="Pandoh P."/>
            <person name="Zhao Y."/>
            <person name="Coope R."/>
            <person name="Bousquet J."/>
            <person name="Bohlmann J.C."/>
            <person name="Jones S.J.M."/>
            <person name="Birol I."/>
        </authorList>
    </citation>
    <scope>NUCLEOTIDE SEQUENCE</scope>
    <source>
        <strain evidence="1">Q903</strain>
    </source>
</reference>
<gene>
    <name evidence="1" type="primary">orf04332</name>
    <name evidence="1" type="ORF">Q903MT_gene4309</name>
</gene>
<keyword evidence="1" id="KW-0496">Mitochondrion</keyword>
<accession>A0A6B9XWA9</accession>